<sequence>MDTAELVVSIVTVVAASIYSHSQRRIAVRAAEAAERAADEARRAADEARRSADAEEEATRIEQERRADELADAERRRVVFRLRPLGKDNHALHHSGTDSAYGVHVDIGDLDSAGRQTDFDEIPPGLDHLLYLSQGFETATTHIVVSWHLRPDRSDSQQSVKLLIV</sequence>
<organism evidence="2 3">
    <name type="scientific">Frankia umida</name>
    <dbReference type="NCBI Taxonomy" id="573489"/>
    <lineage>
        <taxon>Bacteria</taxon>
        <taxon>Bacillati</taxon>
        <taxon>Actinomycetota</taxon>
        <taxon>Actinomycetes</taxon>
        <taxon>Frankiales</taxon>
        <taxon>Frankiaceae</taxon>
        <taxon>Frankia</taxon>
    </lineage>
</organism>
<gene>
    <name evidence="2" type="ORF">MXD59_12585</name>
</gene>
<dbReference type="RefSeq" id="WP_248824834.1">
    <property type="nucleotide sequence ID" value="NZ_JALKFT010000010.1"/>
</dbReference>
<protein>
    <recommendedName>
        <fullName evidence="4">Secreted protein</fullName>
    </recommendedName>
</protein>
<evidence type="ECO:0000313" key="3">
    <source>
        <dbReference type="Proteomes" id="UP001201873"/>
    </source>
</evidence>
<evidence type="ECO:0000256" key="1">
    <source>
        <dbReference type="SAM" id="MobiDB-lite"/>
    </source>
</evidence>
<accession>A0ABT0JYI2</accession>
<evidence type="ECO:0000313" key="2">
    <source>
        <dbReference type="EMBL" id="MCK9876604.1"/>
    </source>
</evidence>
<proteinExistence type="predicted"/>
<comment type="caution">
    <text evidence="2">The sequence shown here is derived from an EMBL/GenBank/DDBJ whole genome shotgun (WGS) entry which is preliminary data.</text>
</comment>
<reference evidence="2 3" key="1">
    <citation type="submission" date="2022-04" db="EMBL/GenBank/DDBJ databases">
        <title>Genome diversity in the genus Frankia.</title>
        <authorList>
            <person name="Carlos-Shanley C."/>
            <person name="Hahn D."/>
        </authorList>
    </citation>
    <scope>NUCLEOTIDE SEQUENCE [LARGE SCALE GENOMIC DNA]</scope>
    <source>
        <strain evidence="2 3">Ag45/Mut15</strain>
    </source>
</reference>
<name>A0ABT0JYI2_9ACTN</name>
<keyword evidence="3" id="KW-1185">Reference proteome</keyword>
<evidence type="ECO:0008006" key="4">
    <source>
        <dbReference type="Google" id="ProtNLM"/>
    </source>
</evidence>
<feature type="region of interest" description="Disordered" evidence="1">
    <location>
        <begin position="42"/>
        <end position="69"/>
    </location>
</feature>
<dbReference type="Proteomes" id="UP001201873">
    <property type="component" value="Unassembled WGS sequence"/>
</dbReference>
<dbReference type="EMBL" id="JALKFT010000010">
    <property type="protein sequence ID" value="MCK9876604.1"/>
    <property type="molecule type" value="Genomic_DNA"/>
</dbReference>